<dbReference type="PANTHER" id="PTHR22893">
    <property type="entry name" value="NADH OXIDOREDUCTASE-RELATED"/>
    <property type="match status" value="1"/>
</dbReference>
<name>W3XJ19_PESFW</name>
<organism evidence="3 4">
    <name type="scientific">Pestalotiopsis fici (strain W106-1 / CGMCC3.15140)</name>
    <dbReference type="NCBI Taxonomy" id="1229662"/>
    <lineage>
        <taxon>Eukaryota</taxon>
        <taxon>Fungi</taxon>
        <taxon>Dikarya</taxon>
        <taxon>Ascomycota</taxon>
        <taxon>Pezizomycotina</taxon>
        <taxon>Sordariomycetes</taxon>
        <taxon>Xylariomycetidae</taxon>
        <taxon>Amphisphaeriales</taxon>
        <taxon>Sporocadaceae</taxon>
        <taxon>Pestalotiopsis</taxon>
    </lineage>
</organism>
<dbReference type="InterPro" id="IPR001155">
    <property type="entry name" value="OxRdtase_FMN_N"/>
</dbReference>
<protein>
    <recommendedName>
        <fullName evidence="2">NADH:flavin oxidoreductase/NADH oxidase N-terminal domain-containing protein</fullName>
    </recommendedName>
</protein>
<dbReference type="GeneID" id="19268249"/>
<dbReference type="Pfam" id="PF00724">
    <property type="entry name" value="Oxidored_FMN"/>
    <property type="match status" value="1"/>
</dbReference>
<evidence type="ECO:0000313" key="3">
    <source>
        <dbReference type="EMBL" id="ETS85211.1"/>
    </source>
</evidence>
<keyword evidence="4" id="KW-1185">Reference proteome</keyword>
<dbReference type="EMBL" id="KI912110">
    <property type="protein sequence ID" value="ETS85211.1"/>
    <property type="molecule type" value="Genomic_DNA"/>
</dbReference>
<dbReference type="GO" id="GO:0003959">
    <property type="term" value="F:NADPH dehydrogenase activity"/>
    <property type="evidence" value="ECO:0007669"/>
    <property type="project" value="TreeGrafter"/>
</dbReference>
<dbReference type="eggNOG" id="KOG0134">
    <property type="taxonomic scope" value="Eukaryota"/>
</dbReference>
<dbReference type="RefSeq" id="XP_007830008.1">
    <property type="nucleotide sequence ID" value="XM_007831817.1"/>
</dbReference>
<evidence type="ECO:0000259" key="2">
    <source>
        <dbReference type="Pfam" id="PF00724"/>
    </source>
</evidence>
<dbReference type="SUPFAM" id="SSF51395">
    <property type="entry name" value="FMN-linked oxidoreductases"/>
    <property type="match status" value="1"/>
</dbReference>
<dbReference type="Gene3D" id="3.20.20.70">
    <property type="entry name" value="Aldolase class I"/>
    <property type="match status" value="1"/>
</dbReference>
<dbReference type="OrthoDB" id="276546at2759"/>
<dbReference type="InterPro" id="IPR013785">
    <property type="entry name" value="Aldolase_TIM"/>
</dbReference>
<feature type="domain" description="NADH:flavin oxidoreductase/NADH oxidase N-terminal" evidence="2">
    <location>
        <begin position="6"/>
        <end position="335"/>
    </location>
</feature>
<keyword evidence="1" id="KW-0285">Flavoprotein</keyword>
<dbReference type="KEGG" id="pfy:PFICI_03236"/>
<dbReference type="FunFam" id="3.20.20.70:FF:000138">
    <property type="entry name" value="NADPH dehydrogenase 1"/>
    <property type="match status" value="1"/>
</dbReference>
<dbReference type="FunCoup" id="W3XJ19">
    <property type="interactions" value="813"/>
</dbReference>
<dbReference type="InterPro" id="IPR045247">
    <property type="entry name" value="Oye-like"/>
</dbReference>
<dbReference type="OMA" id="YMECHDS"/>
<gene>
    <name evidence="3" type="ORF">PFICI_03236</name>
</gene>
<dbReference type="HOGENOM" id="CLU_012153_0_0_1"/>
<proteinExistence type="predicted"/>
<evidence type="ECO:0000313" key="4">
    <source>
        <dbReference type="Proteomes" id="UP000030651"/>
    </source>
</evidence>
<dbReference type="AlphaFoldDB" id="W3XJ19"/>
<reference evidence="4" key="1">
    <citation type="journal article" date="2015" name="BMC Genomics">
        <title>Genomic and transcriptomic analysis of the endophytic fungus Pestalotiopsis fici reveals its lifestyle and high potential for synthesis of natural products.</title>
        <authorList>
            <person name="Wang X."/>
            <person name="Zhang X."/>
            <person name="Liu L."/>
            <person name="Xiang M."/>
            <person name="Wang W."/>
            <person name="Sun X."/>
            <person name="Che Y."/>
            <person name="Guo L."/>
            <person name="Liu G."/>
            <person name="Guo L."/>
            <person name="Wang C."/>
            <person name="Yin W.B."/>
            <person name="Stadler M."/>
            <person name="Zhang X."/>
            <person name="Liu X."/>
        </authorList>
    </citation>
    <scope>NUCLEOTIDE SEQUENCE [LARGE SCALE GENOMIC DNA]</scope>
    <source>
        <strain evidence="4">W106-1 / CGMCC3.15140</strain>
    </source>
</reference>
<dbReference type="CDD" id="cd02933">
    <property type="entry name" value="OYE_like_FMN"/>
    <property type="match status" value="1"/>
</dbReference>
<dbReference type="PANTHER" id="PTHR22893:SF91">
    <property type="entry name" value="NADPH DEHYDROGENASE 2-RELATED"/>
    <property type="match status" value="1"/>
</dbReference>
<dbReference type="InParanoid" id="W3XJ19"/>
<evidence type="ECO:0000256" key="1">
    <source>
        <dbReference type="ARBA" id="ARBA00022630"/>
    </source>
</evidence>
<sequence length="364" mass="40348">MDNSRLFKPIFVGDMKLTHRIGLCPLTRNRSSDEHVPLDLVTEYYRQRSSVPGTLLISEGTFISAEDGGMNNVPGIYNQAQIEAWKKVTDAVHANGSYIFCQLWALGRAATIEVAEREGFPIASSSAIPIDLDSPVPQELTADDIKRKVQNYASAAKKAIEAGFDGVELHAANGYLIDQFIQDTCNQRGDQYGGSVENCTRFAVEVAQAVVDAVGCRKVGIRFSPWSHFQGMRMDDPIPQFSAVIRNMAKLNLVYLHLVESRIAGGSDVEAADQLNFAYDLWNSTILVAGGFKPDTAQSLVDKEYPEKDIVVMFGRYFLATPDLPFRVRNGIELNEYNRATFYTPKAPTGYIDYPFSDEFLAAS</sequence>
<dbReference type="Proteomes" id="UP000030651">
    <property type="component" value="Unassembled WGS sequence"/>
</dbReference>
<dbReference type="GO" id="GO:0010181">
    <property type="term" value="F:FMN binding"/>
    <property type="evidence" value="ECO:0007669"/>
    <property type="project" value="InterPro"/>
</dbReference>
<accession>W3XJ19</accession>